<evidence type="ECO:0000313" key="1">
    <source>
        <dbReference type="EMBL" id="KAJ9664671.1"/>
    </source>
</evidence>
<keyword evidence="2" id="KW-1185">Reference proteome</keyword>
<organism evidence="1 2">
    <name type="scientific">Neophaeococcomyces mojaviensis</name>
    <dbReference type="NCBI Taxonomy" id="3383035"/>
    <lineage>
        <taxon>Eukaryota</taxon>
        <taxon>Fungi</taxon>
        <taxon>Dikarya</taxon>
        <taxon>Ascomycota</taxon>
        <taxon>Pezizomycotina</taxon>
        <taxon>Eurotiomycetes</taxon>
        <taxon>Chaetothyriomycetidae</taxon>
        <taxon>Chaetothyriales</taxon>
        <taxon>Chaetothyriales incertae sedis</taxon>
        <taxon>Neophaeococcomyces</taxon>
    </lineage>
</organism>
<sequence length="352" mass="38737">MSSDSSKAADKQLKHELHHAVLHSFDAQADRPILKHINADSSWLLSLPYPSHAPPPPGRYRFNILIDAWLRGPQVDLFSWFSSQEHANPSSVQSLNELSGLLEKAEAAVVLPHRDENGQSRAPACFIDAVCCSHEFTDHCHEATLRELPSNVPVFAPSKAASLVRSWKHFTTVVEIPVFKTGFDWRVGSLLPLQKWIGLGRVHTQGDAPIHFHSALVITFSLSSTSQAEAIVYTPHGVTSGSMEIMTTAKPPVKTLALLHGLHDVSLLGARLNLGMENAIKTQKLLSAPYWFRTHDEVKIAKGIVASFLKRAEHTLQIAPGSHPITDPEAQTEFMSEKSFVELGNGESIVLK</sequence>
<accession>A0ACC3AKS4</accession>
<name>A0ACC3AKS4_9EURO</name>
<dbReference type="Proteomes" id="UP001172386">
    <property type="component" value="Unassembled WGS sequence"/>
</dbReference>
<reference evidence="1" key="1">
    <citation type="submission" date="2022-10" db="EMBL/GenBank/DDBJ databases">
        <title>Culturing micro-colonial fungi from biological soil crusts in the Mojave desert and describing Neophaeococcomyces mojavensis, and introducing the new genera and species Taxawa tesnikishii.</title>
        <authorList>
            <person name="Kurbessoian T."/>
            <person name="Stajich J.E."/>
        </authorList>
    </citation>
    <scope>NUCLEOTIDE SEQUENCE</scope>
    <source>
        <strain evidence="1">JES_112</strain>
    </source>
</reference>
<protein>
    <submittedName>
        <fullName evidence="1">Uncharacterized protein</fullName>
    </submittedName>
</protein>
<dbReference type="EMBL" id="JAPDRQ010000001">
    <property type="protein sequence ID" value="KAJ9664671.1"/>
    <property type="molecule type" value="Genomic_DNA"/>
</dbReference>
<evidence type="ECO:0000313" key="2">
    <source>
        <dbReference type="Proteomes" id="UP001172386"/>
    </source>
</evidence>
<gene>
    <name evidence="1" type="ORF">H2198_000017</name>
</gene>
<proteinExistence type="predicted"/>
<comment type="caution">
    <text evidence="1">The sequence shown here is derived from an EMBL/GenBank/DDBJ whole genome shotgun (WGS) entry which is preliminary data.</text>
</comment>